<feature type="transmembrane region" description="Helical" evidence="1">
    <location>
        <begin position="263"/>
        <end position="280"/>
    </location>
</feature>
<dbReference type="RefSeq" id="WP_132611349.1">
    <property type="nucleotide sequence ID" value="NZ_SMBI01000005.1"/>
</dbReference>
<evidence type="ECO:0000256" key="1">
    <source>
        <dbReference type="SAM" id="Phobius"/>
    </source>
</evidence>
<feature type="transmembrane region" description="Helical" evidence="1">
    <location>
        <begin position="368"/>
        <end position="387"/>
    </location>
</feature>
<feature type="transmembrane region" description="Helical" evidence="1">
    <location>
        <begin position="28"/>
        <end position="44"/>
    </location>
</feature>
<feature type="transmembrane region" description="Helical" evidence="1">
    <location>
        <begin position="300"/>
        <end position="323"/>
    </location>
</feature>
<feature type="transmembrane region" description="Helical" evidence="1">
    <location>
        <begin position="240"/>
        <end position="257"/>
    </location>
</feature>
<dbReference type="Pfam" id="PF19040">
    <property type="entry name" value="SGNH"/>
    <property type="match status" value="1"/>
</dbReference>
<dbReference type="Pfam" id="PF01757">
    <property type="entry name" value="Acyl_transf_3"/>
    <property type="match status" value="1"/>
</dbReference>
<proteinExistence type="predicted"/>
<dbReference type="GO" id="GO:0016747">
    <property type="term" value="F:acyltransferase activity, transferring groups other than amino-acyl groups"/>
    <property type="evidence" value="ECO:0007669"/>
    <property type="project" value="InterPro"/>
</dbReference>
<dbReference type="InterPro" id="IPR043968">
    <property type="entry name" value="SGNH"/>
</dbReference>
<evidence type="ECO:0000313" key="4">
    <source>
        <dbReference type="EMBL" id="TCU25266.1"/>
    </source>
</evidence>
<comment type="caution">
    <text evidence="4">The sequence shown here is derived from an EMBL/GenBank/DDBJ whole genome shotgun (WGS) entry which is preliminary data.</text>
</comment>
<feature type="domain" description="SGNH" evidence="3">
    <location>
        <begin position="427"/>
        <end position="648"/>
    </location>
</feature>
<dbReference type="GO" id="GO:0009103">
    <property type="term" value="P:lipopolysaccharide biosynthetic process"/>
    <property type="evidence" value="ECO:0007669"/>
    <property type="project" value="TreeGrafter"/>
</dbReference>
<name>A0AAX2QLR4_9HYPH</name>
<dbReference type="AlphaFoldDB" id="A0AAX2QLR4"/>
<dbReference type="InterPro" id="IPR050879">
    <property type="entry name" value="Acyltransferase_3"/>
</dbReference>
<evidence type="ECO:0000259" key="2">
    <source>
        <dbReference type="Pfam" id="PF01757"/>
    </source>
</evidence>
<keyword evidence="1" id="KW-0472">Membrane</keyword>
<dbReference type="EMBL" id="SMBI01000005">
    <property type="protein sequence ID" value="TCU25266.1"/>
    <property type="molecule type" value="Genomic_DNA"/>
</dbReference>
<feature type="transmembrane region" description="Helical" evidence="1">
    <location>
        <begin position="184"/>
        <end position="204"/>
    </location>
</feature>
<feature type="transmembrane region" description="Helical" evidence="1">
    <location>
        <begin position="329"/>
        <end position="347"/>
    </location>
</feature>
<gene>
    <name evidence="4" type="ORF">EV131_105380</name>
</gene>
<feature type="transmembrane region" description="Helical" evidence="1">
    <location>
        <begin position="91"/>
        <end position="112"/>
    </location>
</feature>
<reference evidence="4 5" key="1">
    <citation type="submission" date="2019-03" db="EMBL/GenBank/DDBJ databases">
        <title>Genomic Encyclopedia of Type Strains, Phase IV (KMG-V): Genome sequencing to study the core and pangenomes of soil and plant-associated prokaryotes.</title>
        <authorList>
            <person name="Whitman W."/>
        </authorList>
    </citation>
    <scope>NUCLEOTIDE SEQUENCE [LARGE SCALE GENOMIC DNA]</scope>
    <source>
        <strain evidence="4 5">FB403</strain>
    </source>
</reference>
<keyword evidence="1" id="KW-0812">Transmembrane</keyword>
<feature type="domain" description="Acyltransferase 3" evidence="2">
    <location>
        <begin position="25"/>
        <end position="348"/>
    </location>
</feature>
<evidence type="ECO:0000259" key="3">
    <source>
        <dbReference type="Pfam" id="PF19040"/>
    </source>
</evidence>
<feature type="transmembrane region" description="Helical" evidence="1">
    <location>
        <begin position="216"/>
        <end position="233"/>
    </location>
</feature>
<protein>
    <submittedName>
        <fullName evidence="4">Peptidoglycan/LPS O-acetylase OafA/YrhL</fullName>
    </submittedName>
</protein>
<evidence type="ECO:0000313" key="5">
    <source>
        <dbReference type="Proteomes" id="UP000295021"/>
    </source>
</evidence>
<feature type="transmembrane region" description="Helical" evidence="1">
    <location>
        <begin position="160"/>
        <end position="177"/>
    </location>
</feature>
<dbReference type="InterPro" id="IPR002656">
    <property type="entry name" value="Acyl_transf_3_dom"/>
</dbReference>
<dbReference type="PANTHER" id="PTHR23028">
    <property type="entry name" value="ACETYLTRANSFERASE"/>
    <property type="match status" value="1"/>
</dbReference>
<dbReference type="GO" id="GO:0016020">
    <property type="term" value="C:membrane"/>
    <property type="evidence" value="ECO:0007669"/>
    <property type="project" value="TreeGrafter"/>
</dbReference>
<dbReference type="Proteomes" id="UP000295021">
    <property type="component" value="Unassembled WGS sequence"/>
</dbReference>
<keyword evidence="1" id="KW-1133">Transmembrane helix</keyword>
<organism evidence="4 5">
    <name type="scientific">Rhizobium laguerreae</name>
    <dbReference type="NCBI Taxonomy" id="1076926"/>
    <lineage>
        <taxon>Bacteria</taxon>
        <taxon>Pseudomonadati</taxon>
        <taxon>Pseudomonadota</taxon>
        <taxon>Alphaproteobacteria</taxon>
        <taxon>Hyphomicrobiales</taxon>
        <taxon>Rhizobiaceae</taxon>
        <taxon>Rhizobium/Agrobacterium group</taxon>
        <taxon>Rhizobium</taxon>
    </lineage>
</organism>
<sequence>MNFYNRSVSRDALASGAIKRSYRPDIDGLRAIAVTMVILYHFGFGGTPGGFIGVDVFFVISGFLIASILRTDYLSGKVTLTGFIERRIRRIAPALLAVLAVCSFLAFIIFMTDDLKSFGKSLVSAAILRSNINFMREVGYFDTSVWTKPLLHTWSLSIEGQFYLIFPACFAVAARLFPRFIPAGVAAGVVLSFLYSTQIVTFVGENVAFYLLRSRAWELLLGAALALGILPALRTSALQNLAGITGIAMIVGGSVLMTDALLFPGPWALVPTVGAALIIWSGNHDAPPHGTARALGCKPLVLVGLISYSLYLWHWPVLVFAKYFAIRELHAYETAALAVIVVFISYLSWRYIEVPFRRTGALMTSRRVYFSSMASCTAAIVIFGLAASQSGMPWRLAPEVRNLLAAEKGRQLPPANLHGLPEDGFRLGVEDSAVSFVLWGDSHANALSPAVDDIAKSRDTSGYLFTKPGCMPTVVMDHLWDKCAAYASAVANFIARSDIKTVLLVARWSAYPRWWQDATGAGDISLYEADFASSLRQTVQTLVDSGRKVIIVEEPPNAGSNAPNPTARRLHFGRENSNSFRIDSYTEGLIYTDEKLRSIVGDLAQIVPSHHAFCDDDVCGSVGGGLPYYFDDDHVSSYGAEKIGRLLIKSWKPE</sequence>
<accession>A0AAX2QLR4</accession>
<dbReference type="PANTHER" id="PTHR23028:SF53">
    <property type="entry name" value="ACYL_TRANSF_3 DOMAIN-CONTAINING PROTEIN"/>
    <property type="match status" value="1"/>
</dbReference>
<feature type="transmembrane region" description="Helical" evidence="1">
    <location>
        <begin position="50"/>
        <end position="70"/>
    </location>
</feature>